<dbReference type="InterPro" id="IPR007229">
    <property type="entry name" value="Nic_PRibTrfase-Fam"/>
</dbReference>
<evidence type="ECO:0000256" key="6">
    <source>
        <dbReference type="ARBA" id="ARBA00022642"/>
    </source>
</evidence>
<dbReference type="UniPathway" id="UPA00253">
    <property type="reaction ID" value="UER00457"/>
</dbReference>
<dbReference type="Gene3D" id="3.20.20.70">
    <property type="entry name" value="Aldolase class I"/>
    <property type="match status" value="1"/>
</dbReference>
<dbReference type="PANTHER" id="PTHR11098:SF1">
    <property type="entry name" value="NICOTINATE PHOSPHORIBOSYLTRANSFERASE"/>
    <property type="match status" value="1"/>
</dbReference>
<keyword evidence="5 9" id="KW-0436">Ligase</keyword>
<keyword evidence="7 9" id="KW-0808">Transferase</keyword>
<dbReference type="EMBL" id="MIJF01000014">
    <property type="protein sequence ID" value="OEF99754.1"/>
    <property type="molecule type" value="Genomic_DNA"/>
</dbReference>
<keyword evidence="14" id="KW-1185">Reference proteome</keyword>
<dbReference type="GO" id="GO:0005829">
    <property type="term" value="C:cytosol"/>
    <property type="evidence" value="ECO:0007669"/>
    <property type="project" value="TreeGrafter"/>
</dbReference>
<dbReference type="InterPro" id="IPR041619">
    <property type="entry name" value="NAPRTase_C"/>
</dbReference>
<dbReference type="Pfam" id="PF17767">
    <property type="entry name" value="NAPRTase_N"/>
    <property type="match status" value="1"/>
</dbReference>
<dbReference type="Pfam" id="PF04095">
    <property type="entry name" value="NAPRTase"/>
    <property type="match status" value="1"/>
</dbReference>
<keyword evidence="4" id="KW-0597">Phosphoprotein</keyword>
<dbReference type="PIRSF" id="PIRSF000484">
    <property type="entry name" value="NAPRT"/>
    <property type="match status" value="1"/>
</dbReference>
<dbReference type="GO" id="GO:0034355">
    <property type="term" value="P:NAD+ biosynthetic process via the salvage pathway"/>
    <property type="evidence" value="ECO:0007669"/>
    <property type="project" value="UniProtKB-ARBA"/>
</dbReference>
<evidence type="ECO:0000256" key="8">
    <source>
        <dbReference type="ARBA" id="ARBA00048668"/>
    </source>
</evidence>
<comment type="PTM">
    <text evidence="9">Transiently phosphorylated on a His residue during the reaction cycle. Phosphorylation strongly increases the affinity for substrates and increases the rate of nicotinate D-ribonucleotide production. Dephosphorylation regenerates the low-affinity form of the enzyme, leading to product release.</text>
</comment>
<dbReference type="CDD" id="cd01570">
    <property type="entry name" value="NAPRTase_A"/>
    <property type="match status" value="1"/>
</dbReference>
<dbReference type="PANTHER" id="PTHR11098">
    <property type="entry name" value="NICOTINATE PHOSPHORIBOSYLTRANSFERASE"/>
    <property type="match status" value="1"/>
</dbReference>
<sequence>MEWNKSGNLTLLTDYYQISMMYAHFKNNLLDKKVVFDVFIRKNPCDSGYSLFAGLEQVINYIRNIKFSEEDINYISSIYPYDREFLDFLRGFRFTGDIWSVPEGTVIFPNEPIMKIETNLIEAHLIETAILNIINHQTLIATKAARIVFSADGDPVIDFGLRRAQGPDAGIYGSRAAYIGGVTGTSNVLAGKLFSIPVVGTHAHAYIQSYSSELEAFLAYAEIFPNNAILLVDTYDTLNSGIPNAIKTFKIMKEKYGDQFKNYGIRIDSGDLAYLSKQARKMLDEAGFSDAKIIASNDLDEYIIRDLKLQGAKINSWGVGTKLISSSGCSALGGVYKLAAEIKDGESIPKIKISENPEKVTTPGVKKLIRFYDKINFRAIVDLVMLHDEKIPVKNFIAFDPINVWKKKLVKNFIAKELLIPIFKNGELVYSPPALEEIRKRAKKELSTISEEIKRINNPHVYHVDLSQKLWDLKHELINKERNKHY</sequence>
<keyword evidence="13" id="KW-0328">Glycosyltransferase</keyword>
<evidence type="ECO:0000259" key="11">
    <source>
        <dbReference type="Pfam" id="PF17767"/>
    </source>
</evidence>
<evidence type="ECO:0000256" key="3">
    <source>
        <dbReference type="ARBA" id="ARBA00013236"/>
    </source>
</evidence>
<dbReference type="SUPFAM" id="SSF51690">
    <property type="entry name" value="Nicotinate/Quinolinate PRTase C-terminal domain-like"/>
    <property type="match status" value="1"/>
</dbReference>
<evidence type="ECO:0000256" key="5">
    <source>
        <dbReference type="ARBA" id="ARBA00022598"/>
    </source>
</evidence>
<organism evidence="13 14">
    <name type="scientific">Vulcanibacillus modesticaldus</name>
    <dbReference type="NCBI Taxonomy" id="337097"/>
    <lineage>
        <taxon>Bacteria</taxon>
        <taxon>Bacillati</taxon>
        <taxon>Bacillota</taxon>
        <taxon>Bacilli</taxon>
        <taxon>Bacillales</taxon>
        <taxon>Bacillaceae</taxon>
        <taxon>Vulcanibacillus</taxon>
    </lineage>
</organism>
<comment type="caution">
    <text evidence="13">The sequence shown here is derived from an EMBL/GenBank/DDBJ whole genome shotgun (WGS) entry which is preliminary data.</text>
</comment>
<dbReference type="InterPro" id="IPR006405">
    <property type="entry name" value="Nic_PRibTrfase_pncB"/>
</dbReference>
<dbReference type="InterPro" id="IPR041525">
    <property type="entry name" value="N/Namide_PRibTrfase"/>
</dbReference>
<dbReference type="InterPro" id="IPR013785">
    <property type="entry name" value="Aldolase_TIM"/>
</dbReference>
<dbReference type="GO" id="GO:0047280">
    <property type="term" value="F:nicotinamide phosphoribosyltransferase activity"/>
    <property type="evidence" value="ECO:0007669"/>
    <property type="project" value="UniProtKB-ARBA"/>
</dbReference>
<dbReference type="EC" id="6.3.4.21" evidence="3 9"/>
<evidence type="ECO:0000256" key="1">
    <source>
        <dbReference type="ARBA" id="ARBA00004952"/>
    </source>
</evidence>
<dbReference type="AlphaFoldDB" id="A0A1D2YVL3"/>
<dbReference type="Pfam" id="PF17956">
    <property type="entry name" value="NAPRTase_C"/>
    <property type="match status" value="1"/>
</dbReference>
<comment type="catalytic activity">
    <reaction evidence="8 9">
        <text>5-phospho-alpha-D-ribose 1-diphosphate + nicotinate + ATP + H2O = nicotinate beta-D-ribonucleotide + ADP + phosphate + diphosphate</text>
        <dbReference type="Rhea" id="RHEA:36163"/>
        <dbReference type="ChEBI" id="CHEBI:15377"/>
        <dbReference type="ChEBI" id="CHEBI:30616"/>
        <dbReference type="ChEBI" id="CHEBI:32544"/>
        <dbReference type="ChEBI" id="CHEBI:33019"/>
        <dbReference type="ChEBI" id="CHEBI:43474"/>
        <dbReference type="ChEBI" id="CHEBI:57502"/>
        <dbReference type="ChEBI" id="CHEBI:58017"/>
        <dbReference type="ChEBI" id="CHEBI:456216"/>
        <dbReference type="EC" id="6.3.4.21"/>
    </reaction>
</comment>
<name>A0A1D2YVL3_9BACI</name>
<dbReference type="NCBIfam" id="TIGR01513">
    <property type="entry name" value="NAPRTase_put"/>
    <property type="match status" value="1"/>
</dbReference>
<dbReference type="InterPro" id="IPR040727">
    <property type="entry name" value="NAPRTase_N"/>
</dbReference>
<dbReference type="Proteomes" id="UP000243739">
    <property type="component" value="Unassembled WGS sequence"/>
</dbReference>
<feature type="domain" description="Nicotinate phosphoribosyltransferase N-terminal" evidence="11">
    <location>
        <begin position="11"/>
        <end position="135"/>
    </location>
</feature>
<dbReference type="NCBIfam" id="NF009131">
    <property type="entry name" value="PRK12484.1"/>
    <property type="match status" value="1"/>
</dbReference>
<dbReference type="GO" id="GO:0004516">
    <property type="term" value="F:nicotinate phosphoribosyltransferase activity"/>
    <property type="evidence" value="ECO:0007669"/>
    <property type="project" value="UniProtKB-UniRule"/>
</dbReference>
<evidence type="ECO:0000313" key="13">
    <source>
        <dbReference type="EMBL" id="OEF99754.1"/>
    </source>
</evidence>
<reference evidence="13 14" key="1">
    <citation type="submission" date="2016-09" db="EMBL/GenBank/DDBJ databases">
        <title>Draft genome sequence for the type strain of Vulcanibacillus modesticaldus BR, a strictly anaerobic, moderately thermophilic, and nitrate-reducing bacterium from deep sea-hydrothermal vents of the Mid-Atlantic Ridge.</title>
        <authorList>
            <person name="Abin C.A."/>
            <person name="Hollibaugh J.T."/>
        </authorList>
    </citation>
    <scope>NUCLEOTIDE SEQUENCE [LARGE SCALE GENOMIC DNA]</scope>
    <source>
        <strain evidence="13 14">BR</strain>
    </source>
</reference>
<accession>A0A1D2YVL3</accession>
<keyword evidence="6 9" id="KW-0662">Pyridine nucleotide biosynthesis</keyword>
<evidence type="ECO:0000259" key="12">
    <source>
        <dbReference type="Pfam" id="PF17956"/>
    </source>
</evidence>
<evidence type="ECO:0000256" key="9">
    <source>
        <dbReference type="RuleBase" id="RU365100"/>
    </source>
</evidence>
<dbReference type="NCBIfam" id="NF006695">
    <property type="entry name" value="PRK09243.1-2"/>
    <property type="match status" value="1"/>
</dbReference>
<proteinExistence type="inferred from homology"/>
<dbReference type="FunFam" id="3.20.20.70:FF:000076">
    <property type="entry name" value="Nicotinate phosphoribosyltransferase"/>
    <property type="match status" value="1"/>
</dbReference>
<dbReference type="Gene3D" id="3.20.140.10">
    <property type="entry name" value="nicotinate phosphoribosyltransferase"/>
    <property type="match status" value="1"/>
</dbReference>
<gene>
    <name evidence="13" type="ORF">BHF71_07580</name>
</gene>
<dbReference type="InterPro" id="IPR036068">
    <property type="entry name" value="Nicotinate_pribotase-like_C"/>
</dbReference>
<dbReference type="OrthoDB" id="9770610at2"/>
<comment type="function">
    <text evidence="9">Catalyzes the first step in the biosynthesis of NAD from nicotinic acid, the ATP-dependent synthesis of beta-nicotinate D-ribonucleotide from nicotinate and 5-phospho-D-ribose 1-phosphate.</text>
</comment>
<feature type="domain" description="Nicotinate phosphoribosyltransferase C-terminal" evidence="12">
    <location>
        <begin position="366"/>
        <end position="474"/>
    </location>
</feature>
<evidence type="ECO:0000256" key="2">
    <source>
        <dbReference type="ARBA" id="ARBA00010897"/>
    </source>
</evidence>
<evidence type="ECO:0000256" key="7">
    <source>
        <dbReference type="ARBA" id="ARBA00022679"/>
    </source>
</evidence>
<protein>
    <recommendedName>
        <fullName evidence="3 9">Nicotinate phosphoribosyltransferase</fullName>
        <ecNumber evidence="3 9">6.3.4.21</ecNumber>
    </recommendedName>
</protein>
<evidence type="ECO:0000256" key="4">
    <source>
        <dbReference type="ARBA" id="ARBA00022553"/>
    </source>
</evidence>
<evidence type="ECO:0000313" key="14">
    <source>
        <dbReference type="Proteomes" id="UP000243739"/>
    </source>
</evidence>
<comment type="similarity">
    <text evidence="2 9">Belongs to the NAPRTase family.</text>
</comment>
<dbReference type="STRING" id="337097.BHF71_07580"/>
<dbReference type="SUPFAM" id="SSF54675">
    <property type="entry name" value="Nicotinate/Quinolinate PRTase N-terminal domain-like"/>
    <property type="match status" value="1"/>
</dbReference>
<evidence type="ECO:0000259" key="10">
    <source>
        <dbReference type="Pfam" id="PF04095"/>
    </source>
</evidence>
<feature type="domain" description="Nicotinate/nicotinamide phosphoribosyltransferase" evidence="10">
    <location>
        <begin position="157"/>
        <end position="360"/>
    </location>
</feature>
<comment type="pathway">
    <text evidence="1 9">Cofactor biosynthesis; NAD(+) biosynthesis; nicotinate D-ribonucleotide from nicotinate: step 1/1.</text>
</comment>